<dbReference type="EMBL" id="BMNC01000010">
    <property type="protein sequence ID" value="GGN11820.1"/>
    <property type="molecule type" value="Genomic_DNA"/>
</dbReference>
<sequence>MGASGWIRYAEYDPDPVVVLNALHERELAGGQYHWAEPGVPRPTSVHELQELYGVHERLPQECTHSVLDIFDVHYGAEDVPWAMRPLDEVTVLEKFGTATPTREQFDVVYETYELFCERGSGHFTTLFIDGVPATTVVWGVTGD</sequence>
<organism evidence="1 2">
    <name type="scientific">Lentzea pudingi</name>
    <dbReference type="NCBI Taxonomy" id="1789439"/>
    <lineage>
        <taxon>Bacteria</taxon>
        <taxon>Bacillati</taxon>
        <taxon>Actinomycetota</taxon>
        <taxon>Actinomycetes</taxon>
        <taxon>Pseudonocardiales</taxon>
        <taxon>Pseudonocardiaceae</taxon>
        <taxon>Lentzea</taxon>
    </lineage>
</organism>
<evidence type="ECO:0000313" key="1">
    <source>
        <dbReference type="EMBL" id="GGN11820.1"/>
    </source>
</evidence>
<dbReference type="RefSeq" id="WP_189158193.1">
    <property type="nucleotide sequence ID" value="NZ_BMNC01000010.1"/>
</dbReference>
<evidence type="ECO:0000313" key="2">
    <source>
        <dbReference type="Proteomes" id="UP000597656"/>
    </source>
</evidence>
<dbReference type="Proteomes" id="UP000597656">
    <property type="component" value="Unassembled WGS sequence"/>
</dbReference>
<name>A0ABQ2IL85_9PSEU</name>
<gene>
    <name evidence="1" type="ORF">GCM10011609_59910</name>
</gene>
<protein>
    <submittedName>
        <fullName evidence="1">Uncharacterized protein</fullName>
    </submittedName>
</protein>
<comment type="caution">
    <text evidence="1">The sequence shown here is derived from an EMBL/GenBank/DDBJ whole genome shotgun (WGS) entry which is preliminary data.</text>
</comment>
<accession>A0ABQ2IL85</accession>
<keyword evidence="2" id="KW-1185">Reference proteome</keyword>
<reference evidence="2" key="1">
    <citation type="journal article" date="2019" name="Int. J. Syst. Evol. Microbiol.">
        <title>The Global Catalogue of Microorganisms (GCM) 10K type strain sequencing project: providing services to taxonomists for standard genome sequencing and annotation.</title>
        <authorList>
            <consortium name="The Broad Institute Genomics Platform"/>
            <consortium name="The Broad Institute Genome Sequencing Center for Infectious Disease"/>
            <person name="Wu L."/>
            <person name="Ma J."/>
        </authorList>
    </citation>
    <scope>NUCLEOTIDE SEQUENCE [LARGE SCALE GENOMIC DNA]</scope>
    <source>
        <strain evidence="2">CGMCC 4.7319</strain>
    </source>
</reference>
<proteinExistence type="predicted"/>